<keyword evidence="3" id="KW-1185">Reference proteome</keyword>
<dbReference type="EMBL" id="BLXT01005682">
    <property type="protein sequence ID" value="GFO25047.1"/>
    <property type="molecule type" value="Genomic_DNA"/>
</dbReference>
<dbReference type="Proteomes" id="UP000735302">
    <property type="component" value="Unassembled WGS sequence"/>
</dbReference>
<accession>A0AAV4C0D4</accession>
<gene>
    <name evidence="2" type="ORF">PoB_005155200</name>
</gene>
<evidence type="ECO:0000256" key="1">
    <source>
        <dbReference type="SAM" id="MobiDB-lite"/>
    </source>
</evidence>
<feature type="compositionally biased region" description="Basic and acidic residues" evidence="1">
    <location>
        <begin position="67"/>
        <end position="79"/>
    </location>
</feature>
<reference evidence="2 3" key="1">
    <citation type="journal article" date="2021" name="Elife">
        <title>Chloroplast acquisition without the gene transfer in kleptoplastic sea slugs, Plakobranchus ocellatus.</title>
        <authorList>
            <person name="Maeda T."/>
            <person name="Takahashi S."/>
            <person name="Yoshida T."/>
            <person name="Shimamura S."/>
            <person name="Takaki Y."/>
            <person name="Nagai Y."/>
            <person name="Toyoda A."/>
            <person name="Suzuki Y."/>
            <person name="Arimoto A."/>
            <person name="Ishii H."/>
            <person name="Satoh N."/>
            <person name="Nishiyama T."/>
            <person name="Hasebe M."/>
            <person name="Maruyama T."/>
            <person name="Minagawa J."/>
            <person name="Obokata J."/>
            <person name="Shigenobu S."/>
        </authorList>
    </citation>
    <scope>NUCLEOTIDE SEQUENCE [LARGE SCALE GENOMIC DNA]</scope>
</reference>
<dbReference type="AlphaFoldDB" id="A0AAV4C0D4"/>
<feature type="region of interest" description="Disordered" evidence="1">
    <location>
        <begin position="32"/>
        <end position="79"/>
    </location>
</feature>
<protein>
    <submittedName>
        <fullName evidence="2">Uncharacterized protein</fullName>
    </submittedName>
</protein>
<organism evidence="2 3">
    <name type="scientific">Plakobranchus ocellatus</name>
    <dbReference type="NCBI Taxonomy" id="259542"/>
    <lineage>
        <taxon>Eukaryota</taxon>
        <taxon>Metazoa</taxon>
        <taxon>Spiralia</taxon>
        <taxon>Lophotrochozoa</taxon>
        <taxon>Mollusca</taxon>
        <taxon>Gastropoda</taxon>
        <taxon>Heterobranchia</taxon>
        <taxon>Euthyneura</taxon>
        <taxon>Panpulmonata</taxon>
        <taxon>Sacoglossa</taxon>
        <taxon>Placobranchoidea</taxon>
        <taxon>Plakobranchidae</taxon>
        <taxon>Plakobranchus</taxon>
    </lineage>
</organism>
<comment type="caution">
    <text evidence="2">The sequence shown here is derived from an EMBL/GenBank/DDBJ whole genome shotgun (WGS) entry which is preliminary data.</text>
</comment>
<evidence type="ECO:0000313" key="2">
    <source>
        <dbReference type="EMBL" id="GFO25047.1"/>
    </source>
</evidence>
<sequence>MGQRCPPVSGDENDQGGKLVSDSHYCQIVTTSTPRIHPSPHTVCNSRQTRHPYSGGRPLNYFQHQGARADRSMRQQKEK</sequence>
<name>A0AAV4C0D4_9GAST</name>
<evidence type="ECO:0000313" key="3">
    <source>
        <dbReference type="Proteomes" id="UP000735302"/>
    </source>
</evidence>
<proteinExistence type="predicted"/>